<name>A0A2Z2HN68_9EURY</name>
<accession>A0A2Z2HN68</accession>
<sequence>MTEGRICDSNGRPAGQRVRYDRSKGESPSIAVATALAEYRQEDVLGSSVPLYDHVDPEALDAFFTNSRSGVETPTEAARGTDRSVRRVEFVVDDALVRVESGTVEICPLE</sequence>
<dbReference type="AlphaFoldDB" id="A0A2Z2HN68"/>
<feature type="domain" description="Halobacterial output" evidence="2">
    <location>
        <begin position="25"/>
        <end position="106"/>
    </location>
</feature>
<evidence type="ECO:0000313" key="3">
    <source>
        <dbReference type="EMBL" id="ARS88330.1"/>
    </source>
</evidence>
<dbReference type="Pfam" id="PF18545">
    <property type="entry name" value="HalOD1"/>
    <property type="match status" value="1"/>
</dbReference>
<dbReference type="Proteomes" id="UP000250088">
    <property type="component" value="Chromosome"/>
</dbReference>
<evidence type="ECO:0000313" key="4">
    <source>
        <dbReference type="Proteomes" id="UP000250088"/>
    </source>
</evidence>
<dbReference type="GeneID" id="32892448"/>
<keyword evidence="4" id="KW-1185">Reference proteome</keyword>
<proteinExistence type="predicted"/>
<dbReference type="KEGG" id="naj:B1756_00175"/>
<protein>
    <recommendedName>
        <fullName evidence="2">Halobacterial output domain-containing protein</fullName>
    </recommendedName>
</protein>
<organism evidence="3 4">
    <name type="scientific">Natrarchaeobaculum aegyptiacum</name>
    <dbReference type="NCBI Taxonomy" id="745377"/>
    <lineage>
        <taxon>Archaea</taxon>
        <taxon>Methanobacteriati</taxon>
        <taxon>Methanobacteriota</taxon>
        <taxon>Stenosarchaea group</taxon>
        <taxon>Halobacteria</taxon>
        <taxon>Halobacteriales</taxon>
        <taxon>Natrialbaceae</taxon>
        <taxon>Natrarchaeobaculum</taxon>
    </lineage>
</organism>
<evidence type="ECO:0000259" key="2">
    <source>
        <dbReference type="Pfam" id="PF18545"/>
    </source>
</evidence>
<dbReference type="EMBL" id="CP019893">
    <property type="protein sequence ID" value="ARS88330.1"/>
    <property type="molecule type" value="Genomic_DNA"/>
</dbReference>
<gene>
    <name evidence="3" type="ORF">B1756_00175</name>
</gene>
<dbReference type="RefSeq" id="WP_086886711.1">
    <property type="nucleotide sequence ID" value="NZ_CP019893.1"/>
</dbReference>
<reference evidence="4" key="1">
    <citation type="submission" date="2017-02" db="EMBL/GenBank/DDBJ databases">
        <title>Natronthermophilus aegyptiacus gen. nov.,sp. nov., an aerobic, extremely halophilic alkalithermophilic archaeon isolated from the athalassohaline Wadi An Natrun, Egypt.</title>
        <authorList>
            <person name="Zhao B."/>
        </authorList>
    </citation>
    <scope>NUCLEOTIDE SEQUENCE [LARGE SCALE GENOMIC DNA]</scope>
    <source>
        <strain evidence="4">JW/NM-HA 15</strain>
    </source>
</reference>
<feature type="region of interest" description="Disordered" evidence="1">
    <location>
        <begin position="1"/>
        <end position="24"/>
    </location>
</feature>
<dbReference type="OrthoDB" id="270808at2157"/>
<evidence type="ECO:0000256" key="1">
    <source>
        <dbReference type="SAM" id="MobiDB-lite"/>
    </source>
</evidence>
<dbReference type="InterPro" id="IPR040624">
    <property type="entry name" value="HalOD1"/>
</dbReference>